<proteinExistence type="predicted"/>
<organism evidence="1">
    <name type="scientific">marine sediment metagenome</name>
    <dbReference type="NCBI Taxonomy" id="412755"/>
    <lineage>
        <taxon>unclassified sequences</taxon>
        <taxon>metagenomes</taxon>
        <taxon>ecological metagenomes</taxon>
    </lineage>
</organism>
<gene>
    <name evidence="1" type="ORF">S01H4_44826</name>
</gene>
<evidence type="ECO:0000313" key="1">
    <source>
        <dbReference type="EMBL" id="GAG94284.1"/>
    </source>
</evidence>
<reference evidence="1" key="1">
    <citation type="journal article" date="2014" name="Front. Microbiol.">
        <title>High frequency of phylogenetically diverse reductive dehalogenase-homologous genes in deep subseafloor sedimentary metagenomes.</title>
        <authorList>
            <person name="Kawai M."/>
            <person name="Futagami T."/>
            <person name="Toyoda A."/>
            <person name="Takaki Y."/>
            <person name="Nishi S."/>
            <person name="Hori S."/>
            <person name="Arai W."/>
            <person name="Tsubouchi T."/>
            <person name="Morono Y."/>
            <person name="Uchiyama I."/>
            <person name="Ito T."/>
            <person name="Fujiyama A."/>
            <person name="Inagaki F."/>
            <person name="Takami H."/>
        </authorList>
    </citation>
    <scope>NUCLEOTIDE SEQUENCE</scope>
    <source>
        <strain evidence="1">Expedition CK06-06</strain>
    </source>
</reference>
<sequence>ARTGARYCCPWFDEAYIAFTDDEFIKITNNCPEFSSVVLDESFVSLNSRITMSAAFIRIINHLQIIRQKHLFIFLCLPNFFDLSKGVAIFRANHLFVTYATTTGDRGRFVAFGKDEKRELYVKGNKFMNYNAVRANYKGRFTRNDNIIPEKLYERLKLNHLMAQQKVVEEKNPKKQRNEEICVLRFEKKWKLGEIAKLKGLDRATIGKICQKHGKTQ</sequence>
<accession>X1BEA6</accession>
<evidence type="ECO:0008006" key="2">
    <source>
        <dbReference type="Google" id="ProtNLM"/>
    </source>
</evidence>
<name>X1BEA6_9ZZZZ</name>
<comment type="caution">
    <text evidence="1">The sequence shown here is derived from an EMBL/GenBank/DDBJ whole genome shotgun (WGS) entry which is preliminary data.</text>
</comment>
<dbReference type="EMBL" id="BART01024900">
    <property type="protein sequence ID" value="GAG94284.1"/>
    <property type="molecule type" value="Genomic_DNA"/>
</dbReference>
<dbReference type="AlphaFoldDB" id="X1BEA6"/>
<feature type="non-terminal residue" evidence="1">
    <location>
        <position position="1"/>
    </location>
</feature>
<protein>
    <recommendedName>
        <fullName evidence="2">Zona occludens toxin N-terminal domain-containing protein</fullName>
    </recommendedName>
</protein>